<dbReference type="EMBL" id="ANHY01000017">
    <property type="protein sequence ID" value="EKV28238.1"/>
    <property type="molecule type" value="Genomic_DNA"/>
</dbReference>
<dbReference type="FunFam" id="1.10.760.10:FF:000019">
    <property type="entry name" value="Di-heme cytochrome C peroxidase"/>
    <property type="match status" value="1"/>
</dbReference>
<name>K9HCH6_9PROT</name>
<dbReference type="InterPro" id="IPR051395">
    <property type="entry name" value="Cytochrome_c_Peroxidase/MauG"/>
</dbReference>
<comment type="pathway">
    <text evidence="2">One-carbon metabolism; methylamine degradation.</text>
</comment>
<gene>
    <name evidence="16" type="ORF">C882_1239</name>
</gene>
<evidence type="ECO:0000256" key="14">
    <source>
        <dbReference type="SAM" id="SignalP"/>
    </source>
</evidence>
<sequence length="437" mass="46648">MMRLRYILGGAIWAAALAVAVSGGPARAAAPELLEAFQRPDSVPFPATNPYSPEKAALGERLFFDARLSGANDRSCASCHRPDAGFEDGLPTGKAIDGSALGRRVPTIVNGAWQARFFWDGRAASLEAQALGPIQNPREMDQDLTDLVAELRADDDLVAAFAEAFPDSEPALTAETIATALATYERTVISGLAPFDRWAAGDADAVGAAAKRGFDLFTGKAGCVSCHSGWDFTDGAFHDIGLAGDDRGRGEILDMPEVDHAFKTPTLRDLPKRGPFMHDGSLPTLAAVVDHYVDGTPKPAERPTLSPDLPDITLTPAERADLVAFLESLDADAPPPPFRAETLEPATATLSVPEVSQRDKTFAPGAVKVAVGQPLRILNDDTRDHNVRVDDPRHTANSGFQEPGETVELAFPEPGTYHAFCGIHPRMELVVEVVDEP</sequence>
<keyword evidence="17" id="KW-1185">Reference proteome</keyword>
<dbReference type="RefSeq" id="WP_009541895.1">
    <property type="nucleotide sequence ID" value="NZ_ANHY01000017.1"/>
</dbReference>
<keyword evidence="10 13" id="KW-0408">Iron</keyword>
<keyword evidence="16" id="KW-0575">Peroxidase</keyword>
<keyword evidence="8" id="KW-0249">Electron transport</keyword>
<dbReference type="eggNOG" id="COG1858">
    <property type="taxonomic scope" value="Bacteria"/>
</dbReference>
<dbReference type="GO" id="GO:0042597">
    <property type="term" value="C:periplasmic space"/>
    <property type="evidence" value="ECO:0007669"/>
    <property type="project" value="UniProtKB-SubCell"/>
</dbReference>
<evidence type="ECO:0000256" key="8">
    <source>
        <dbReference type="ARBA" id="ARBA00022982"/>
    </source>
</evidence>
<accession>K9HCH6</accession>
<dbReference type="PANTHER" id="PTHR30600">
    <property type="entry name" value="CYTOCHROME C PEROXIDASE-RELATED"/>
    <property type="match status" value="1"/>
</dbReference>
<keyword evidence="9" id="KW-0560">Oxidoreductase</keyword>
<comment type="caution">
    <text evidence="16">The sequence shown here is derived from an EMBL/GenBank/DDBJ whole genome shotgun (WGS) entry which is preliminary data.</text>
</comment>
<evidence type="ECO:0000256" key="6">
    <source>
        <dbReference type="ARBA" id="ARBA00022729"/>
    </source>
</evidence>
<feature type="chain" id="PRO_5003931528" description="Methylamine utilization protein MauG" evidence="14">
    <location>
        <begin position="29"/>
        <end position="437"/>
    </location>
</feature>
<dbReference type="eggNOG" id="COG3794">
    <property type="taxonomic scope" value="Bacteria"/>
</dbReference>
<dbReference type="Gene3D" id="1.10.760.10">
    <property type="entry name" value="Cytochrome c-like domain"/>
    <property type="match status" value="2"/>
</dbReference>
<dbReference type="GO" id="GO:0004130">
    <property type="term" value="F:cytochrome-c peroxidase activity"/>
    <property type="evidence" value="ECO:0007669"/>
    <property type="project" value="TreeGrafter"/>
</dbReference>
<dbReference type="GO" id="GO:0046872">
    <property type="term" value="F:metal ion binding"/>
    <property type="evidence" value="ECO:0007669"/>
    <property type="project" value="UniProtKB-KW"/>
</dbReference>
<evidence type="ECO:0000256" key="12">
    <source>
        <dbReference type="ARBA" id="ARBA00073576"/>
    </source>
</evidence>
<keyword evidence="5 13" id="KW-0479">Metal-binding</keyword>
<dbReference type="InterPro" id="IPR004852">
    <property type="entry name" value="Di-haem_cyt_c_peroxidsae"/>
</dbReference>
<evidence type="ECO:0000256" key="10">
    <source>
        <dbReference type="ARBA" id="ARBA00023004"/>
    </source>
</evidence>
<reference evidence="16 17" key="1">
    <citation type="journal article" date="2013" name="Genome Announc.">
        <title>Draft Genome Sequence of an Alphaproteobacterium, Caenispirillum salinarum AK4(T), Isolated from a Solar Saltern.</title>
        <authorList>
            <person name="Khatri I."/>
            <person name="Singh A."/>
            <person name="Korpole S."/>
            <person name="Pinnaka A.K."/>
            <person name="Subramanian S."/>
        </authorList>
    </citation>
    <scope>NUCLEOTIDE SEQUENCE [LARGE SCALE GENOMIC DNA]</scope>
    <source>
        <strain evidence="16 17">AK4</strain>
    </source>
</reference>
<feature type="signal peptide" evidence="14">
    <location>
        <begin position="1"/>
        <end position="28"/>
    </location>
</feature>
<comment type="subcellular location">
    <subcellularLocation>
        <location evidence="1">Periplasm</location>
    </subcellularLocation>
</comment>
<protein>
    <recommendedName>
        <fullName evidence="12">Methylamine utilization protein MauG</fullName>
    </recommendedName>
</protein>
<evidence type="ECO:0000313" key="17">
    <source>
        <dbReference type="Proteomes" id="UP000009881"/>
    </source>
</evidence>
<dbReference type="InterPro" id="IPR008972">
    <property type="entry name" value="Cupredoxin"/>
</dbReference>
<evidence type="ECO:0000256" key="7">
    <source>
        <dbReference type="ARBA" id="ARBA00022764"/>
    </source>
</evidence>
<feature type="domain" description="Cytochrome c" evidence="15">
    <location>
        <begin position="208"/>
        <end position="330"/>
    </location>
</feature>
<dbReference type="InterPro" id="IPR036909">
    <property type="entry name" value="Cyt_c-like_dom_sf"/>
</dbReference>
<dbReference type="SUPFAM" id="SSF46626">
    <property type="entry name" value="Cytochrome c"/>
    <property type="match status" value="2"/>
</dbReference>
<evidence type="ECO:0000256" key="3">
    <source>
        <dbReference type="ARBA" id="ARBA00022448"/>
    </source>
</evidence>
<evidence type="ECO:0000256" key="13">
    <source>
        <dbReference type="PROSITE-ProRule" id="PRU00433"/>
    </source>
</evidence>
<dbReference type="Pfam" id="PF03150">
    <property type="entry name" value="CCP_MauG"/>
    <property type="match status" value="1"/>
</dbReference>
<keyword evidence="6 14" id="KW-0732">Signal</keyword>
<evidence type="ECO:0000256" key="11">
    <source>
        <dbReference type="ARBA" id="ARBA00058991"/>
    </source>
</evidence>
<keyword evidence="4 13" id="KW-0349">Heme</keyword>
<dbReference type="Proteomes" id="UP000009881">
    <property type="component" value="Unassembled WGS sequence"/>
</dbReference>
<dbReference type="AlphaFoldDB" id="K9HCH6"/>
<comment type="function">
    <text evidence="11">Involved in methylamine metabolism. Essential for the maturation of the beta subunit of MADH, presumably via a step in the biosynthesis of tryptophan tryptophylquinone (TTQ), the cofactor of MADH.</text>
</comment>
<dbReference type="Pfam" id="PF00034">
    <property type="entry name" value="Cytochrom_C"/>
    <property type="match status" value="1"/>
</dbReference>
<dbReference type="SUPFAM" id="SSF49503">
    <property type="entry name" value="Cupredoxins"/>
    <property type="match status" value="1"/>
</dbReference>
<evidence type="ECO:0000256" key="9">
    <source>
        <dbReference type="ARBA" id="ARBA00023002"/>
    </source>
</evidence>
<proteinExistence type="predicted"/>
<evidence type="ECO:0000256" key="5">
    <source>
        <dbReference type="ARBA" id="ARBA00022723"/>
    </source>
</evidence>
<dbReference type="PROSITE" id="PS51007">
    <property type="entry name" value="CYTC"/>
    <property type="match status" value="2"/>
</dbReference>
<dbReference type="GO" id="GO:0009055">
    <property type="term" value="F:electron transfer activity"/>
    <property type="evidence" value="ECO:0007669"/>
    <property type="project" value="InterPro"/>
</dbReference>
<evidence type="ECO:0000256" key="2">
    <source>
        <dbReference type="ARBA" id="ARBA00004856"/>
    </source>
</evidence>
<evidence type="ECO:0000259" key="15">
    <source>
        <dbReference type="PROSITE" id="PS51007"/>
    </source>
</evidence>
<dbReference type="Gene3D" id="2.60.40.420">
    <property type="entry name" value="Cupredoxins - blue copper proteins"/>
    <property type="match status" value="1"/>
</dbReference>
<dbReference type="PANTHER" id="PTHR30600:SF10">
    <property type="entry name" value="BLL6722 PROTEIN"/>
    <property type="match status" value="1"/>
</dbReference>
<keyword evidence="7" id="KW-0574">Periplasm</keyword>
<dbReference type="InterPro" id="IPR009056">
    <property type="entry name" value="Cyt_c-like_dom"/>
</dbReference>
<feature type="domain" description="Cytochrome c" evidence="15">
    <location>
        <begin position="54"/>
        <end position="155"/>
    </location>
</feature>
<evidence type="ECO:0000256" key="1">
    <source>
        <dbReference type="ARBA" id="ARBA00004418"/>
    </source>
</evidence>
<evidence type="ECO:0000256" key="4">
    <source>
        <dbReference type="ARBA" id="ARBA00022617"/>
    </source>
</evidence>
<organism evidence="16 17">
    <name type="scientific">Caenispirillum salinarum AK4</name>
    <dbReference type="NCBI Taxonomy" id="1238182"/>
    <lineage>
        <taxon>Bacteria</taxon>
        <taxon>Pseudomonadati</taxon>
        <taxon>Pseudomonadota</taxon>
        <taxon>Alphaproteobacteria</taxon>
        <taxon>Rhodospirillales</taxon>
        <taxon>Novispirillaceae</taxon>
        <taxon>Caenispirillum</taxon>
    </lineage>
</organism>
<dbReference type="STRING" id="1238182.C882_1239"/>
<dbReference type="GO" id="GO:0020037">
    <property type="term" value="F:heme binding"/>
    <property type="evidence" value="ECO:0007669"/>
    <property type="project" value="InterPro"/>
</dbReference>
<keyword evidence="3" id="KW-0813">Transport</keyword>
<evidence type="ECO:0000313" key="16">
    <source>
        <dbReference type="EMBL" id="EKV28238.1"/>
    </source>
</evidence>